<feature type="region of interest" description="Disordered" evidence="1">
    <location>
        <begin position="354"/>
        <end position="384"/>
    </location>
</feature>
<feature type="region of interest" description="Disordered" evidence="1">
    <location>
        <begin position="1"/>
        <end position="21"/>
    </location>
</feature>
<evidence type="ECO:0000313" key="2">
    <source>
        <dbReference type="EMBL" id="KAK9823592.1"/>
    </source>
</evidence>
<evidence type="ECO:0000256" key="1">
    <source>
        <dbReference type="SAM" id="MobiDB-lite"/>
    </source>
</evidence>
<reference evidence="2 3" key="1">
    <citation type="journal article" date="2024" name="Nat. Commun.">
        <title>Phylogenomics reveals the evolutionary origins of lichenization in chlorophyte algae.</title>
        <authorList>
            <person name="Puginier C."/>
            <person name="Libourel C."/>
            <person name="Otte J."/>
            <person name="Skaloud P."/>
            <person name="Haon M."/>
            <person name="Grisel S."/>
            <person name="Petersen M."/>
            <person name="Berrin J.G."/>
            <person name="Delaux P.M."/>
            <person name="Dal Grande F."/>
            <person name="Keller J."/>
        </authorList>
    </citation>
    <scope>NUCLEOTIDE SEQUENCE [LARGE SCALE GENOMIC DNA]</scope>
    <source>
        <strain evidence="2 3">SAG 2043</strain>
    </source>
</reference>
<name>A0AAW1QR80_9CHLO</name>
<proteinExistence type="predicted"/>
<sequence>MQASTKLEAQPAADSPPQPYDLPLAADSDTRTCDWLSLPSDLVREFVLPHLSAHDLLALSLSHSSYLGLVESFAKQAVLRTCRNDPGLAGRFRHRSWKERLYLERAACGFGEALGTAEGFVFTRKAGAKGKVTRVTLTGVGPKLLVSDLSTKDAPSLRWHLRVKGNTAVEFGIVPLALQKTQTALHKAQSVGGHKVRAMGFCSQITAGSSLGFRTHVLRGSVVEIAAMSRRLEVILYNPDEAKEVHWINGQPATRSWRGPNEVRFELEIPSPFHFKLACTAWAKSGPNEVRFELDIPSPFHFKLACTAWAKSCFDVLETAGEALDMGVPYSPQQGNSPLFSLPSFTDTACRPQAAQQGPLGLGEGSTDPTASTGATRHPPLVPK</sequence>
<evidence type="ECO:0008006" key="4">
    <source>
        <dbReference type="Google" id="ProtNLM"/>
    </source>
</evidence>
<keyword evidence="3" id="KW-1185">Reference proteome</keyword>
<dbReference type="EMBL" id="JALJOR010000002">
    <property type="protein sequence ID" value="KAK9823592.1"/>
    <property type="molecule type" value="Genomic_DNA"/>
</dbReference>
<dbReference type="AlphaFoldDB" id="A0AAW1QR80"/>
<comment type="caution">
    <text evidence="2">The sequence shown here is derived from an EMBL/GenBank/DDBJ whole genome shotgun (WGS) entry which is preliminary data.</text>
</comment>
<protein>
    <recommendedName>
        <fullName evidence="4">F-box domain-containing protein</fullName>
    </recommendedName>
</protein>
<gene>
    <name evidence="2" type="ORF">WJX72_004081</name>
</gene>
<evidence type="ECO:0000313" key="3">
    <source>
        <dbReference type="Proteomes" id="UP001489004"/>
    </source>
</evidence>
<dbReference type="Proteomes" id="UP001489004">
    <property type="component" value="Unassembled WGS sequence"/>
</dbReference>
<accession>A0AAW1QR80</accession>
<organism evidence="2 3">
    <name type="scientific">[Myrmecia] bisecta</name>
    <dbReference type="NCBI Taxonomy" id="41462"/>
    <lineage>
        <taxon>Eukaryota</taxon>
        <taxon>Viridiplantae</taxon>
        <taxon>Chlorophyta</taxon>
        <taxon>core chlorophytes</taxon>
        <taxon>Trebouxiophyceae</taxon>
        <taxon>Trebouxiales</taxon>
        <taxon>Trebouxiaceae</taxon>
        <taxon>Myrmecia</taxon>
    </lineage>
</organism>